<dbReference type="InterPro" id="IPR036890">
    <property type="entry name" value="HATPase_C_sf"/>
</dbReference>
<evidence type="ECO:0000256" key="8">
    <source>
        <dbReference type="ARBA" id="ARBA00023136"/>
    </source>
</evidence>
<organism evidence="11 12">
    <name type="scientific">Paenibacillus gyeongsangnamensis</name>
    <dbReference type="NCBI Taxonomy" id="3388067"/>
    <lineage>
        <taxon>Bacteria</taxon>
        <taxon>Bacillati</taxon>
        <taxon>Bacillota</taxon>
        <taxon>Bacilli</taxon>
        <taxon>Bacillales</taxon>
        <taxon>Paenibacillaceae</taxon>
        <taxon>Paenibacillus</taxon>
    </lineage>
</organism>
<dbReference type="PANTHER" id="PTHR34220:SF7">
    <property type="entry name" value="SENSOR HISTIDINE KINASE YPDA"/>
    <property type="match status" value="1"/>
</dbReference>
<dbReference type="InterPro" id="IPR033479">
    <property type="entry name" value="dCache_1"/>
</dbReference>
<keyword evidence="2" id="KW-1003">Cell membrane</keyword>
<evidence type="ECO:0000256" key="7">
    <source>
        <dbReference type="ARBA" id="ARBA00022989"/>
    </source>
</evidence>
<dbReference type="PROSITE" id="PS50885">
    <property type="entry name" value="HAMP"/>
    <property type="match status" value="1"/>
</dbReference>
<accession>A0ABT4QEZ9</accession>
<evidence type="ECO:0000256" key="1">
    <source>
        <dbReference type="ARBA" id="ARBA00004651"/>
    </source>
</evidence>
<dbReference type="Pfam" id="PF06580">
    <property type="entry name" value="His_kinase"/>
    <property type="match status" value="1"/>
</dbReference>
<dbReference type="CDD" id="cd12912">
    <property type="entry name" value="PDC2_MCP_like"/>
    <property type="match status" value="1"/>
</dbReference>
<keyword evidence="5 9" id="KW-0812">Transmembrane</keyword>
<dbReference type="CDD" id="cd06225">
    <property type="entry name" value="HAMP"/>
    <property type="match status" value="1"/>
</dbReference>
<dbReference type="InterPro" id="IPR010559">
    <property type="entry name" value="Sig_transdc_His_kin_internal"/>
</dbReference>
<evidence type="ECO:0000259" key="10">
    <source>
        <dbReference type="PROSITE" id="PS50885"/>
    </source>
</evidence>
<dbReference type="Proteomes" id="UP001527882">
    <property type="component" value="Unassembled WGS sequence"/>
</dbReference>
<dbReference type="SUPFAM" id="SSF158472">
    <property type="entry name" value="HAMP domain-like"/>
    <property type="match status" value="1"/>
</dbReference>
<dbReference type="EMBL" id="JAQAGZ010000017">
    <property type="protein sequence ID" value="MCZ8515432.1"/>
    <property type="molecule type" value="Genomic_DNA"/>
</dbReference>
<keyword evidence="3" id="KW-0597">Phosphoprotein</keyword>
<protein>
    <submittedName>
        <fullName evidence="11">Cache domain-containing protein</fullName>
    </submittedName>
</protein>
<keyword evidence="12" id="KW-1185">Reference proteome</keyword>
<dbReference type="PANTHER" id="PTHR34220">
    <property type="entry name" value="SENSOR HISTIDINE KINASE YPDA"/>
    <property type="match status" value="1"/>
</dbReference>
<dbReference type="Gene3D" id="6.10.340.10">
    <property type="match status" value="1"/>
</dbReference>
<reference evidence="11 12" key="1">
    <citation type="submission" date="2022-12" db="EMBL/GenBank/DDBJ databases">
        <title>Draft genome sequence of Paenibacillus sp. dW9.</title>
        <authorList>
            <person name="Choi E.-W."/>
            <person name="Kim D.-U."/>
        </authorList>
    </citation>
    <scope>NUCLEOTIDE SEQUENCE [LARGE SCALE GENOMIC DNA]</scope>
    <source>
        <strain evidence="12">dW9</strain>
    </source>
</reference>
<feature type="domain" description="HAMP" evidence="10">
    <location>
        <begin position="312"/>
        <end position="364"/>
    </location>
</feature>
<dbReference type="Pfam" id="PF00672">
    <property type="entry name" value="HAMP"/>
    <property type="match status" value="1"/>
</dbReference>
<dbReference type="Gene3D" id="3.30.565.10">
    <property type="entry name" value="Histidine kinase-like ATPase, C-terminal domain"/>
    <property type="match status" value="1"/>
</dbReference>
<evidence type="ECO:0000313" key="11">
    <source>
        <dbReference type="EMBL" id="MCZ8515432.1"/>
    </source>
</evidence>
<comment type="subcellular location">
    <subcellularLocation>
        <location evidence="1">Cell membrane</location>
        <topology evidence="1">Multi-pass membrane protein</topology>
    </subcellularLocation>
</comment>
<dbReference type="Pfam" id="PF02743">
    <property type="entry name" value="dCache_1"/>
    <property type="match status" value="1"/>
</dbReference>
<dbReference type="SUPFAM" id="SSF55874">
    <property type="entry name" value="ATPase domain of HSP90 chaperone/DNA topoisomerase II/histidine kinase"/>
    <property type="match status" value="1"/>
</dbReference>
<dbReference type="InterPro" id="IPR003660">
    <property type="entry name" value="HAMP_dom"/>
</dbReference>
<evidence type="ECO:0000256" key="3">
    <source>
        <dbReference type="ARBA" id="ARBA00022553"/>
    </source>
</evidence>
<dbReference type="Gene3D" id="3.30.450.20">
    <property type="entry name" value="PAS domain"/>
    <property type="match status" value="1"/>
</dbReference>
<evidence type="ECO:0000256" key="9">
    <source>
        <dbReference type="SAM" id="Phobius"/>
    </source>
</evidence>
<sequence>MRIAIPNAVSMKTKLLLLILFFLCFPLLIFGMMWYVRSTEAIEKNAIGYSEQLVQQINSQLDWYFADVERITYPLLLNPQIQSFMKLDPSDQFERFLISSKISEELFPSIIFGRPDIYGLSIVSKSGIATASYNTFAAKDSYEQYKDELMDDRNYKIMGLSYKDSTPVLTISRKFMDTLSYRSAGLLIVHLRLNEIIHILDKVKLGRTGYVWVMDGGGSIIYHPDKEKWGQAADERGARLKFGGSSGYSVDRVDGEKRLVIFHRSKQTGWTLVSEVPLHELNEDMISLRNMTVWIGLLLVGLALLLVAGYSLRATRSLSHLQRLMRKAEEGDLAVRAPENRRDEIGQLNHSFNKMVKRIYYLIEEVHSSRLKEKEMEIRQRESALQAMQSQINPHFLYNTLEIINSYALVEGVRPISRMTAALSDIFRYSTGHPRQTVTLGEEIRHTGTYLDIQRERFKALETEIKLDGSLLEQVPILRLTVQPIVENAFKHGYQAHKLKPTYIGISGELHEWGFAMRIEDRGRGMEPERRAAYNEAFLAENSLSGSSFEAIGLWNVHQRLRLVFGPPYGLYIVKSDAGGTIVELRLRYEGEGPASSISL</sequence>
<name>A0ABT4QEZ9_9BACL</name>
<comment type="caution">
    <text evidence="11">The sequence shown here is derived from an EMBL/GenBank/DDBJ whole genome shotgun (WGS) entry which is preliminary data.</text>
</comment>
<keyword evidence="8 9" id="KW-0472">Membrane</keyword>
<proteinExistence type="predicted"/>
<dbReference type="InterPro" id="IPR003594">
    <property type="entry name" value="HATPase_dom"/>
</dbReference>
<dbReference type="Pfam" id="PF02518">
    <property type="entry name" value="HATPase_c"/>
    <property type="match status" value="1"/>
</dbReference>
<gene>
    <name evidence="11" type="ORF">O9H85_24095</name>
</gene>
<evidence type="ECO:0000256" key="5">
    <source>
        <dbReference type="ARBA" id="ARBA00022692"/>
    </source>
</evidence>
<keyword evidence="4" id="KW-0808">Transferase</keyword>
<dbReference type="SMART" id="SM00304">
    <property type="entry name" value="HAMP"/>
    <property type="match status" value="1"/>
</dbReference>
<evidence type="ECO:0000313" key="12">
    <source>
        <dbReference type="Proteomes" id="UP001527882"/>
    </source>
</evidence>
<keyword evidence="6" id="KW-0418">Kinase</keyword>
<evidence type="ECO:0000256" key="6">
    <source>
        <dbReference type="ARBA" id="ARBA00022777"/>
    </source>
</evidence>
<evidence type="ECO:0000256" key="2">
    <source>
        <dbReference type="ARBA" id="ARBA00022475"/>
    </source>
</evidence>
<keyword evidence="7 9" id="KW-1133">Transmembrane helix</keyword>
<evidence type="ECO:0000256" key="4">
    <source>
        <dbReference type="ARBA" id="ARBA00022679"/>
    </source>
</evidence>
<dbReference type="InterPro" id="IPR050640">
    <property type="entry name" value="Bact_2-comp_sensor_kinase"/>
</dbReference>
<dbReference type="RefSeq" id="WP_269883957.1">
    <property type="nucleotide sequence ID" value="NZ_JAQAGZ010000017.1"/>
</dbReference>
<feature type="transmembrane region" description="Helical" evidence="9">
    <location>
        <begin position="291"/>
        <end position="312"/>
    </location>
</feature>